<feature type="compositionally biased region" description="Acidic residues" evidence="5">
    <location>
        <begin position="109"/>
        <end position="119"/>
    </location>
</feature>
<dbReference type="KEGG" id="adl:AURDEDRAFT_131804"/>
<comment type="similarity">
    <text evidence="1">Belongs to the peptidase C48 family.</text>
</comment>
<evidence type="ECO:0000256" key="2">
    <source>
        <dbReference type="ARBA" id="ARBA00022670"/>
    </source>
</evidence>
<evidence type="ECO:0000313" key="7">
    <source>
        <dbReference type="EMBL" id="EJD33215.1"/>
    </source>
</evidence>
<keyword evidence="2" id="KW-0645">Protease</keyword>
<dbReference type="InterPro" id="IPR038765">
    <property type="entry name" value="Papain-like_cys_pep_sf"/>
</dbReference>
<dbReference type="InParanoid" id="J0WN05"/>
<dbReference type="Gene3D" id="3.40.395.10">
    <property type="entry name" value="Adenoviral Proteinase, Chain A"/>
    <property type="match status" value="1"/>
</dbReference>
<evidence type="ECO:0000313" key="8">
    <source>
        <dbReference type="Proteomes" id="UP000006514"/>
    </source>
</evidence>
<dbReference type="InterPro" id="IPR003653">
    <property type="entry name" value="Peptidase_C48_C"/>
</dbReference>
<dbReference type="EMBL" id="JH688361">
    <property type="protein sequence ID" value="EJD33215.1"/>
    <property type="molecule type" value="Genomic_DNA"/>
</dbReference>
<feature type="domain" description="Ubiquitin-like protease family profile" evidence="6">
    <location>
        <begin position="171"/>
        <end position="345"/>
    </location>
</feature>
<dbReference type="InterPro" id="IPR044613">
    <property type="entry name" value="Nep1/2-like"/>
</dbReference>
<dbReference type="SUPFAM" id="SSF54001">
    <property type="entry name" value="Cysteine proteinases"/>
    <property type="match status" value="1"/>
</dbReference>
<evidence type="ECO:0000256" key="5">
    <source>
        <dbReference type="SAM" id="MobiDB-lite"/>
    </source>
</evidence>
<dbReference type="Pfam" id="PF02902">
    <property type="entry name" value="Peptidase_C48"/>
    <property type="match status" value="1"/>
</dbReference>
<evidence type="ECO:0000256" key="4">
    <source>
        <dbReference type="ARBA" id="ARBA00022807"/>
    </source>
</evidence>
<dbReference type="OrthoDB" id="2976051at2759"/>
<gene>
    <name evidence="7" type="ORF">AURDEDRAFT_131804</name>
</gene>
<accession>J0WN05</accession>
<dbReference type="GO" id="GO:0006508">
    <property type="term" value="P:proteolysis"/>
    <property type="evidence" value="ECO:0007669"/>
    <property type="project" value="UniProtKB-KW"/>
</dbReference>
<dbReference type="PANTHER" id="PTHR46468">
    <property type="entry name" value="SENTRIN-SPECIFIC PROTEASE 8"/>
    <property type="match status" value="1"/>
</dbReference>
<evidence type="ECO:0000259" key="6">
    <source>
        <dbReference type="PROSITE" id="PS50600"/>
    </source>
</evidence>
<dbReference type="GO" id="GO:0008234">
    <property type="term" value="F:cysteine-type peptidase activity"/>
    <property type="evidence" value="ECO:0007669"/>
    <property type="project" value="UniProtKB-KW"/>
</dbReference>
<name>J0WN05_AURST</name>
<dbReference type="GO" id="GO:0019784">
    <property type="term" value="F:deNEDDylase activity"/>
    <property type="evidence" value="ECO:0007669"/>
    <property type="project" value="InterPro"/>
</dbReference>
<dbReference type="Proteomes" id="UP000006514">
    <property type="component" value="Unassembled WGS sequence"/>
</dbReference>
<evidence type="ECO:0000256" key="1">
    <source>
        <dbReference type="ARBA" id="ARBA00005234"/>
    </source>
</evidence>
<organism evidence="7 8">
    <name type="scientific">Auricularia subglabra (strain TFB-10046 / SS5)</name>
    <name type="common">White-rot fungus</name>
    <name type="synonym">Auricularia delicata (strain TFB10046)</name>
    <dbReference type="NCBI Taxonomy" id="717982"/>
    <lineage>
        <taxon>Eukaryota</taxon>
        <taxon>Fungi</taxon>
        <taxon>Dikarya</taxon>
        <taxon>Basidiomycota</taxon>
        <taxon>Agaricomycotina</taxon>
        <taxon>Agaricomycetes</taxon>
        <taxon>Auriculariales</taxon>
        <taxon>Auriculariaceae</taxon>
        <taxon>Auricularia</taxon>
    </lineage>
</organism>
<feature type="region of interest" description="Disordered" evidence="5">
    <location>
        <begin position="1"/>
        <end position="27"/>
    </location>
</feature>
<feature type="compositionally biased region" description="Acidic residues" evidence="5">
    <location>
        <begin position="90"/>
        <end position="102"/>
    </location>
</feature>
<dbReference type="AlphaFoldDB" id="J0WN05"/>
<feature type="compositionally biased region" description="Basic and acidic residues" evidence="5">
    <location>
        <begin position="66"/>
        <end position="76"/>
    </location>
</feature>
<feature type="region of interest" description="Disordered" evidence="5">
    <location>
        <begin position="52"/>
        <end position="119"/>
    </location>
</feature>
<reference evidence="8" key="1">
    <citation type="journal article" date="2012" name="Science">
        <title>The Paleozoic origin of enzymatic lignin decomposition reconstructed from 31 fungal genomes.</title>
        <authorList>
            <person name="Floudas D."/>
            <person name="Binder M."/>
            <person name="Riley R."/>
            <person name="Barry K."/>
            <person name="Blanchette R.A."/>
            <person name="Henrissat B."/>
            <person name="Martinez A.T."/>
            <person name="Otillar R."/>
            <person name="Spatafora J.W."/>
            <person name="Yadav J.S."/>
            <person name="Aerts A."/>
            <person name="Benoit I."/>
            <person name="Boyd A."/>
            <person name="Carlson A."/>
            <person name="Copeland A."/>
            <person name="Coutinho P.M."/>
            <person name="de Vries R.P."/>
            <person name="Ferreira P."/>
            <person name="Findley K."/>
            <person name="Foster B."/>
            <person name="Gaskell J."/>
            <person name="Glotzer D."/>
            <person name="Gorecki P."/>
            <person name="Heitman J."/>
            <person name="Hesse C."/>
            <person name="Hori C."/>
            <person name="Igarashi K."/>
            <person name="Jurgens J.A."/>
            <person name="Kallen N."/>
            <person name="Kersten P."/>
            <person name="Kohler A."/>
            <person name="Kuees U."/>
            <person name="Kumar T.K.A."/>
            <person name="Kuo A."/>
            <person name="LaButti K."/>
            <person name="Larrondo L.F."/>
            <person name="Lindquist E."/>
            <person name="Ling A."/>
            <person name="Lombard V."/>
            <person name="Lucas S."/>
            <person name="Lundell T."/>
            <person name="Martin R."/>
            <person name="McLaughlin D.J."/>
            <person name="Morgenstern I."/>
            <person name="Morin E."/>
            <person name="Murat C."/>
            <person name="Nagy L.G."/>
            <person name="Nolan M."/>
            <person name="Ohm R.A."/>
            <person name="Patyshakuliyeva A."/>
            <person name="Rokas A."/>
            <person name="Ruiz-Duenas F.J."/>
            <person name="Sabat G."/>
            <person name="Salamov A."/>
            <person name="Samejima M."/>
            <person name="Schmutz J."/>
            <person name="Slot J.C."/>
            <person name="St John F."/>
            <person name="Stenlid J."/>
            <person name="Sun H."/>
            <person name="Sun S."/>
            <person name="Syed K."/>
            <person name="Tsang A."/>
            <person name="Wiebenga A."/>
            <person name="Young D."/>
            <person name="Pisabarro A."/>
            <person name="Eastwood D.C."/>
            <person name="Martin F."/>
            <person name="Cullen D."/>
            <person name="Grigoriev I.V."/>
            <person name="Hibbett D.S."/>
        </authorList>
    </citation>
    <scope>NUCLEOTIDE SEQUENCE [LARGE SCALE GENOMIC DNA]</scope>
    <source>
        <strain evidence="8">TFB10046</strain>
    </source>
</reference>
<protein>
    <submittedName>
        <fullName evidence="7">Cysteine proteinase</fullName>
    </submittedName>
</protein>
<keyword evidence="3" id="KW-0378">Hydrolase</keyword>
<dbReference type="PANTHER" id="PTHR46468:SF1">
    <property type="entry name" value="SENTRIN-SPECIFIC PROTEASE 8"/>
    <property type="match status" value="1"/>
</dbReference>
<proteinExistence type="inferred from homology"/>
<dbReference type="PROSITE" id="PS50600">
    <property type="entry name" value="ULP_PROTEASE"/>
    <property type="match status" value="1"/>
</dbReference>
<keyword evidence="4" id="KW-0788">Thiol protease</keyword>
<keyword evidence="8" id="KW-1185">Reference proteome</keyword>
<dbReference type="GO" id="GO:0000338">
    <property type="term" value="P:protein deneddylation"/>
    <property type="evidence" value="ECO:0007669"/>
    <property type="project" value="TreeGrafter"/>
</dbReference>
<sequence length="379" mass="41985">MAEAEACARARRVSLEFDDGGERTDAGPVVVEGDVFAAPIARAESPIIGAVARDAQRGLPTPPTTPHRDPVSHAEPPDAAYPEDLWSDAGESDDEMGSADELDLTRGDTEDDPIDLDGDDVSNVDFVGVKVEDAHIDHALADIVRADTALSTPAVPHRALQRAAGDGFKRITASPQGLKTLEPYRRLNDEVISAGFASLAAEYPLRAGKVAIFQTYEYDLWRDSHKIPRVAGLLSRSEYWLRDVILVPVYDKDEAHWMLAVVYTQYRLIDFYDSLGSKRRWDMHAECVANLLTGLQRHATTHKRPLTWNTTSDKWKTTRLVELAAPHQENVVDCGVWVLAVAAAVLRGWRSTALPPDLIPAFRTYLLRLICKWIPPLTH</sequence>
<evidence type="ECO:0000256" key="3">
    <source>
        <dbReference type="ARBA" id="ARBA00022801"/>
    </source>
</evidence>